<dbReference type="EMBL" id="BAABCQ010000012">
    <property type="protein sequence ID" value="GAA3958996.1"/>
    <property type="molecule type" value="Genomic_DNA"/>
</dbReference>
<evidence type="ECO:0000313" key="4">
    <source>
        <dbReference type="Proteomes" id="UP001500034"/>
    </source>
</evidence>
<evidence type="ECO:0000259" key="2">
    <source>
        <dbReference type="Pfam" id="PF12770"/>
    </source>
</evidence>
<dbReference type="RefSeq" id="WP_345589520.1">
    <property type="nucleotide sequence ID" value="NZ_BAABCQ010000012.1"/>
</dbReference>
<accession>A0ABP7P4C9</accession>
<dbReference type="Pfam" id="PF12770">
    <property type="entry name" value="CHAT"/>
    <property type="match status" value="1"/>
</dbReference>
<comment type="caution">
    <text evidence="3">The sequence shown here is derived from an EMBL/GenBank/DDBJ whole genome shotgun (WGS) entry which is preliminary data.</text>
</comment>
<organism evidence="3 4">
    <name type="scientific">Streptomyces marokkonensis</name>
    <dbReference type="NCBI Taxonomy" id="324855"/>
    <lineage>
        <taxon>Bacteria</taxon>
        <taxon>Bacillati</taxon>
        <taxon>Actinomycetota</taxon>
        <taxon>Actinomycetes</taxon>
        <taxon>Kitasatosporales</taxon>
        <taxon>Streptomycetaceae</taxon>
        <taxon>Streptomyces</taxon>
    </lineage>
</organism>
<dbReference type="InterPro" id="IPR024983">
    <property type="entry name" value="CHAT_dom"/>
</dbReference>
<dbReference type="Proteomes" id="UP001500034">
    <property type="component" value="Unassembled WGS sequence"/>
</dbReference>
<gene>
    <name evidence="3" type="ORF">GCM10022384_09820</name>
</gene>
<keyword evidence="4" id="KW-1185">Reference proteome</keyword>
<feature type="domain" description="CHAT" evidence="2">
    <location>
        <begin position="923"/>
        <end position="1217"/>
    </location>
</feature>
<sequence length="1232" mass="129223">MDDAPHHASHDAPHHAHAAQHSDDSPAGSPAGVSARADSVLAGTADCVVPFRAGEHSGPSGPELDARIDEVALLVDESGEASGQETLRARLRARLGALVATRFVLGQRPEDRLRARELLQEARESELLDAAGRSTARRDLVALLGSRLVRLDATVRETGFNTTDGLRLGDIRMAMEIGRPEKQGGSGIPEDSHLLSQLLLANESVNLSPEQREHLLLIDTATEAMQRNDMPGVLASAEQLMRSGRYEGSFLPRILNSVMPTLRSVLPDESPADGGEQATGPQGGLDAVWEILALTEVQEPGTLDPVELPKLIDALTGREDAGPGGPTLSARMIAAMSHFSQATRTGDMTGMNAGLRLVHEAFVAEEFDEGQLADWLPGVMAGMLAGASMTGGSLQDEDLADAILRDLERADAPAGGRLAMSLRASGRITRLQIALTRALDSGDGDAVESVLLDLQEMEDSLAGAEEWVTVGYSFLLGSAYLAMALRSRTTQDVRTAVHHFEQVMEESVETLAIRKLLDATWAPLLALTAQLDKDPSRLAAGIERTRSALEGPGVTFDFEARVRRVLALALGTLHELTGDPAALDEAVAELRLARSALRPDAPGNASVHGALAKTLADRAGARPGTPEATEDLRAAVDAARDALRATADDVLLQAGVRHGLRMARQGADRGCTAALWALRIGDPEEAVGCLEAGRSLVLRAAAVSSGVADRLTALGAPELAERWRTTAPAGEIPAADGVARSALDELLSGSSGGPALPGAVRRESLALLRGREWPAAEPSAETVAALRAGLARSGADALVHLLPGSGAEDGALLLVTPDGPVGVVRSPELSVAGRAPVRDFLATGAARQRLESADGEVSPQELDRADRAWASALTALCDWAGGVVGPVLDHLCLWGRALRESGLARHPGGFAGPHSAAAEDAPEPAVRLVLVPCGELGVVPWQAALLRPPLGAGGPDSVRLCEIAVVSHAASGREFLRASARRRMRPAERPALVFHGHDLMWAEEEVEVLQERYYPGAGQFTESYGTTPTPETVLGLLGARDAAPASLVHLACHGLAGPDPTTSTLRLAPPPATAAGGAVSADLTLSTLLDTPSGDASPRTQGPLVVCSACETDLTTRDHDEALTVTSVLVHRLAADAIGSRWQVPDGSSEILMLVLHDRLAAGLAPPDALRAAQRWMITPPDLRPAVAGLTDVSGYRLRQDFRDRPETWAAFVHQGNPAPAAPPETAQGGTR</sequence>
<proteinExistence type="predicted"/>
<evidence type="ECO:0000313" key="3">
    <source>
        <dbReference type="EMBL" id="GAA3958996.1"/>
    </source>
</evidence>
<reference evidence="4" key="1">
    <citation type="journal article" date="2019" name="Int. J. Syst. Evol. Microbiol.">
        <title>The Global Catalogue of Microorganisms (GCM) 10K type strain sequencing project: providing services to taxonomists for standard genome sequencing and annotation.</title>
        <authorList>
            <consortium name="The Broad Institute Genomics Platform"/>
            <consortium name="The Broad Institute Genome Sequencing Center for Infectious Disease"/>
            <person name="Wu L."/>
            <person name="Ma J."/>
        </authorList>
    </citation>
    <scope>NUCLEOTIDE SEQUENCE [LARGE SCALE GENOMIC DNA]</scope>
    <source>
        <strain evidence="4">JCM 17027</strain>
    </source>
</reference>
<protein>
    <recommendedName>
        <fullName evidence="2">CHAT domain-containing protein</fullName>
    </recommendedName>
</protein>
<evidence type="ECO:0000256" key="1">
    <source>
        <dbReference type="SAM" id="MobiDB-lite"/>
    </source>
</evidence>
<feature type="region of interest" description="Disordered" evidence="1">
    <location>
        <begin position="1213"/>
        <end position="1232"/>
    </location>
</feature>
<name>A0ABP7P4C9_9ACTN</name>
<feature type="region of interest" description="Disordered" evidence="1">
    <location>
        <begin position="1"/>
        <end position="36"/>
    </location>
</feature>
<feature type="compositionally biased region" description="Basic and acidic residues" evidence="1">
    <location>
        <begin position="1"/>
        <end position="24"/>
    </location>
</feature>